<dbReference type="SUPFAM" id="SSF51735">
    <property type="entry name" value="NAD(P)-binding Rossmann-fold domains"/>
    <property type="match status" value="1"/>
</dbReference>
<dbReference type="PRINTS" id="PR00081">
    <property type="entry name" value="GDHRDH"/>
</dbReference>
<dbReference type="InterPro" id="IPR002347">
    <property type="entry name" value="SDR_fam"/>
</dbReference>
<dbReference type="OrthoDB" id="9808814at2"/>
<dbReference type="PANTHER" id="PTHR44196:SF2">
    <property type="entry name" value="SHORT-CHAIN DEHYDROGENASE-RELATED"/>
    <property type="match status" value="1"/>
</dbReference>
<dbReference type="PROSITE" id="PS00061">
    <property type="entry name" value="ADH_SHORT"/>
    <property type="match status" value="1"/>
</dbReference>
<comment type="similarity">
    <text evidence="1 3">Belongs to the short-chain dehydrogenases/reductases (SDR) family.</text>
</comment>
<dbReference type="KEGG" id="fgg:FSB75_20820"/>
<evidence type="ECO:0000256" key="1">
    <source>
        <dbReference type="ARBA" id="ARBA00006484"/>
    </source>
</evidence>
<dbReference type="GO" id="GO:0016020">
    <property type="term" value="C:membrane"/>
    <property type="evidence" value="ECO:0007669"/>
    <property type="project" value="TreeGrafter"/>
</dbReference>
<evidence type="ECO:0000256" key="3">
    <source>
        <dbReference type="RuleBase" id="RU000363"/>
    </source>
</evidence>
<dbReference type="GO" id="GO:0016491">
    <property type="term" value="F:oxidoreductase activity"/>
    <property type="evidence" value="ECO:0007669"/>
    <property type="project" value="UniProtKB-KW"/>
</dbReference>
<evidence type="ECO:0000313" key="4">
    <source>
        <dbReference type="EMBL" id="QEC58244.1"/>
    </source>
</evidence>
<protein>
    <submittedName>
        <fullName evidence="4">SDR family oxidoreductase</fullName>
    </submittedName>
</protein>
<dbReference type="InterPro" id="IPR020904">
    <property type="entry name" value="Sc_DH/Rdtase_CS"/>
</dbReference>
<dbReference type="Gene3D" id="3.40.50.720">
    <property type="entry name" value="NAD(P)-binding Rossmann-like Domain"/>
    <property type="match status" value="1"/>
</dbReference>
<dbReference type="InterPro" id="IPR036291">
    <property type="entry name" value="NAD(P)-bd_dom_sf"/>
</dbReference>
<dbReference type="RefSeq" id="WP_146791395.1">
    <property type="nucleotide sequence ID" value="NZ_BAABIO010000003.1"/>
</dbReference>
<name>A0A5B8UNL9_9BACT</name>
<organism evidence="4 5">
    <name type="scientific">Flavisolibacter ginsenosidimutans</name>
    <dbReference type="NCBI Taxonomy" id="661481"/>
    <lineage>
        <taxon>Bacteria</taxon>
        <taxon>Pseudomonadati</taxon>
        <taxon>Bacteroidota</taxon>
        <taxon>Chitinophagia</taxon>
        <taxon>Chitinophagales</taxon>
        <taxon>Chitinophagaceae</taxon>
        <taxon>Flavisolibacter</taxon>
    </lineage>
</organism>
<reference evidence="4 5" key="1">
    <citation type="journal article" date="2015" name="Int. J. Syst. Evol. Microbiol.">
        <title>Flavisolibacter ginsenosidimutans sp. nov., with ginsenoside-converting activity isolated from soil used for cultivating ginseng.</title>
        <authorList>
            <person name="Zhao Y."/>
            <person name="Liu Q."/>
            <person name="Kang M.S."/>
            <person name="Jin F."/>
            <person name="Yu H."/>
            <person name="Im W.T."/>
        </authorList>
    </citation>
    <scope>NUCLEOTIDE SEQUENCE [LARGE SCALE GENOMIC DNA]</scope>
    <source>
        <strain evidence="4 5">Gsoil 636</strain>
    </source>
</reference>
<evidence type="ECO:0000313" key="5">
    <source>
        <dbReference type="Proteomes" id="UP000321204"/>
    </source>
</evidence>
<accession>A0A5B8UNL9</accession>
<keyword evidence="2" id="KW-0560">Oxidoreductase</keyword>
<gene>
    <name evidence="4" type="ORF">FSB75_20820</name>
</gene>
<keyword evidence="5" id="KW-1185">Reference proteome</keyword>
<dbReference type="PRINTS" id="PR00080">
    <property type="entry name" value="SDRFAMILY"/>
</dbReference>
<dbReference type="PIRSF" id="PIRSF000126">
    <property type="entry name" value="11-beta-HSD1"/>
    <property type="match status" value="1"/>
</dbReference>
<dbReference type="Pfam" id="PF00106">
    <property type="entry name" value="adh_short"/>
    <property type="match status" value="1"/>
</dbReference>
<dbReference type="EMBL" id="CP042433">
    <property type="protein sequence ID" value="QEC58244.1"/>
    <property type="molecule type" value="Genomic_DNA"/>
</dbReference>
<dbReference type="AlphaFoldDB" id="A0A5B8UNL9"/>
<dbReference type="Proteomes" id="UP000321204">
    <property type="component" value="Chromosome"/>
</dbReference>
<sequence length="257" mass="27817">MSYALITGASKGIGKVIAFELAAKGYNILMVARSEDLLKKASEEIKAQAKVDVKYLAADLSSAAAAQQVFDWTAQNNWPVSILVNNAGYGLSGLFESYPLEQHLAMLQVNCTTLVQLTYLFLPQLKKQQQAHILNISSSAAYQAVPYLSLYAASKVFVLSFSRGLRYELRKTAVNVTCVCPGSTDTDFATRAQVGEKALKTAQKVNMTPEQVGKAAVKAMLSKKAEVITGAINKLGGFLTWLLPKKVLEGGAARIYE</sequence>
<dbReference type="CDD" id="cd05233">
    <property type="entry name" value="SDR_c"/>
    <property type="match status" value="1"/>
</dbReference>
<proteinExistence type="inferred from homology"/>
<dbReference type="PANTHER" id="PTHR44196">
    <property type="entry name" value="DEHYDROGENASE/REDUCTASE SDR FAMILY MEMBER 7B"/>
    <property type="match status" value="1"/>
</dbReference>
<evidence type="ECO:0000256" key="2">
    <source>
        <dbReference type="ARBA" id="ARBA00023002"/>
    </source>
</evidence>